<name>A0A9W4WLI8_9GLOM</name>
<dbReference type="GO" id="GO:0046872">
    <property type="term" value="F:metal ion binding"/>
    <property type="evidence" value="ECO:0007669"/>
    <property type="project" value="InterPro"/>
</dbReference>
<feature type="domain" description="Protein kinase" evidence="5">
    <location>
        <begin position="1"/>
        <end position="166"/>
    </location>
</feature>
<dbReference type="GO" id="GO:0016491">
    <property type="term" value="F:oxidoreductase activity"/>
    <property type="evidence" value="ECO:0007669"/>
    <property type="project" value="UniProtKB-KW"/>
</dbReference>
<dbReference type="GO" id="GO:0005737">
    <property type="term" value="C:cytoplasm"/>
    <property type="evidence" value="ECO:0007669"/>
    <property type="project" value="TreeGrafter"/>
</dbReference>
<reference evidence="7" key="1">
    <citation type="submission" date="2022-08" db="EMBL/GenBank/DDBJ databases">
        <authorList>
            <person name="Kallberg Y."/>
            <person name="Tangrot J."/>
            <person name="Rosling A."/>
        </authorList>
    </citation>
    <scope>NUCLEOTIDE SEQUENCE</scope>
    <source>
        <strain evidence="7">Wild A</strain>
    </source>
</reference>
<evidence type="ECO:0000259" key="5">
    <source>
        <dbReference type="PROSITE" id="PS50011"/>
    </source>
</evidence>
<keyword evidence="8" id="KW-1185">Reference proteome</keyword>
<keyword evidence="3" id="KW-0067">ATP-binding</keyword>
<dbReference type="PROSITE" id="PS50011">
    <property type="entry name" value="PROTEIN_KINASE_DOM"/>
    <property type="match status" value="1"/>
</dbReference>
<evidence type="ECO:0000259" key="6">
    <source>
        <dbReference type="PROSITE" id="PS50975"/>
    </source>
</evidence>
<dbReference type="GO" id="GO:0007165">
    <property type="term" value="P:signal transduction"/>
    <property type="evidence" value="ECO:0007669"/>
    <property type="project" value="TreeGrafter"/>
</dbReference>
<accession>A0A9W4WLI8</accession>
<feature type="region of interest" description="Disordered" evidence="4">
    <location>
        <begin position="768"/>
        <end position="791"/>
    </location>
</feature>
<dbReference type="Gene3D" id="3.30.1490.20">
    <property type="entry name" value="ATP-grasp fold, A domain"/>
    <property type="match status" value="1"/>
</dbReference>
<dbReference type="InterPro" id="IPR011009">
    <property type="entry name" value="Kinase-like_dom_sf"/>
</dbReference>
<evidence type="ECO:0000256" key="3">
    <source>
        <dbReference type="PROSITE-ProRule" id="PRU00409"/>
    </source>
</evidence>
<comment type="caution">
    <text evidence="7">The sequence shown here is derived from an EMBL/GenBank/DDBJ whole genome shotgun (WGS) entry which is preliminary data.</text>
</comment>
<evidence type="ECO:0000256" key="2">
    <source>
        <dbReference type="ARBA" id="ARBA00023002"/>
    </source>
</evidence>
<dbReference type="InterPro" id="IPR013815">
    <property type="entry name" value="ATP_grasp_subdomain_1"/>
</dbReference>
<evidence type="ECO:0000256" key="1">
    <source>
        <dbReference type="ARBA" id="ARBA00022598"/>
    </source>
</evidence>
<evidence type="ECO:0000313" key="8">
    <source>
        <dbReference type="Proteomes" id="UP001153678"/>
    </source>
</evidence>
<gene>
    <name evidence="7" type="ORF">FWILDA_LOCUS4848</name>
</gene>
<dbReference type="Gene3D" id="3.60.130.10">
    <property type="entry name" value="Clavaminate synthase-like"/>
    <property type="match status" value="1"/>
</dbReference>
<dbReference type="Pfam" id="PF00069">
    <property type="entry name" value="Pkinase"/>
    <property type="match status" value="1"/>
</dbReference>
<keyword evidence="1" id="KW-0436">Ligase</keyword>
<dbReference type="Proteomes" id="UP001153678">
    <property type="component" value="Unassembled WGS sequence"/>
</dbReference>
<dbReference type="EMBL" id="CAMKVN010000763">
    <property type="protein sequence ID" value="CAI2170971.1"/>
    <property type="molecule type" value="Genomic_DNA"/>
</dbReference>
<dbReference type="PROSITE" id="PS50975">
    <property type="entry name" value="ATP_GRASP"/>
    <property type="match status" value="1"/>
</dbReference>
<sequence length="791" mass="89358">MTDNLIGYVHKDLHSGNILLQDKVNAYITDFGLAGPANKQISDIKIYGVLPYIAPEVLNKEVYTKASDIYSFGAIMAELSAGRPPFYDKKLDMTLALDICNGLRPEFGKGTPEFYKKIAYRFVNKARENPIENTPKDYEKLYTKCWNQEPEQRPTIEEVLSDFSRMGYKMNAEKELDINLKTMECNDDESQIKLEKNDGKELDTLNDKILEIKNLIENEGISLLQEEYSGLSKEVVYPHTDGTLLSGIISTLQGSIKTSSPKMILFQDVESDMEGGELILVDSKKVLNSILIERPGLAEILMKPGCISFCQAEQSSLNFPVYERRPDDSNKISSSQLPYHMNPDFQIKIALKKNQILILDNYRVLHGSNEFDDNPMMFRNLVDKLKDQSIYHATIDSNSKGSHISTGIILDQNIIEVEKKYLELKYEFNFIYNLVFKDNTPVAILYQALQPPLIEGIRKTMKPRGYSDSGADIAFSLKYNGIPIVIPVDNPYPSRDIDWVFPDTEEGISIAIAKGAKTIWANTVLFDEHPLNLINDDVKVIGQHPKAAQRYDNKWVTNELIRSHAFPVPYSILIGHTSHNGVYGLNDLTLEVSHKVKITFPAIIKPIRGRGSQGVKKVNSMKQLRTHAEMILSTGTVIDEQFHSEFGNLLILEQYLEGEEITVVIMPPGTYNINYKSTKFDNHWHLPPVKRFDHQDGIAPYSGVVAVMKNSELLSNAELQDPLYQKVTQECERAGQIIKSLAPIRIDCLRISQGGQFFLFDLNMKPNMTGPERPGRNDQDSLVSMSARGIG</sequence>
<proteinExistence type="predicted"/>
<dbReference type="GO" id="GO:0004672">
    <property type="term" value="F:protein kinase activity"/>
    <property type="evidence" value="ECO:0007669"/>
    <property type="project" value="InterPro"/>
</dbReference>
<dbReference type="InterPro" id="IPR011095">
    <property type="entry name" value="Dala_Dala_lig_C"/>
</dbReference>
<feature type="domain" description="ATP-grasp" evidence="6">
    <location>
        <begin position="558"/>
        <end position="791"/>
    </location>
</feature>
<dbReference type="AlphaFoldDB" id="A0A9W4WLI8"/>
<dbReference type="GO" id="GO:0008716">
    <property type="term" value="F:D-alanine-D-alanine ligase activity"/>
    <property type="evidence" value="ECO:0007669"/>
    <property type="project" value="InterPro"/>
</dbReference>
<dbReference type="InterPro" id="IPR042098">
    <property type="entry name" value="TauD-like_sf"/>
</dbReference>
<dbReference type="SUPFAM" id="SSF51197">
    <property type="entry name" value="Clavaminate synthase-like"/>
    <property type="match status" value="1"/>
</dbReference>
<dbReference type="PANTHER" id="PTHR23257:SF963">
    <property type="entry name" value="AT08303P"/>
    <property type="match status" value="1"/>
</dbReference>
<dbReference type="Gene3D" id="3.30.470.20">
    <property type="entry name" value="ATP-grasp fold, B domain"/>
    <property type="match status" value="1"/>
</dbReference>
<keyword evidence="3" id="KW-0547">Nucleotide-binding</keyword>
<dbReference type="PANTHER" id="PTHR23257">
    <property type="entry name" value="SERINE-THREONINE PROTEIN KINASE"/>
    <property type="match status" value="1"/>
</dbReference>
<dbReference type="Pfam" id="PF07478">
    <property type="entry name" value="Dala_Dala_lig_C"/>
    <property type="match status" value="1"/>
</dbReference>
<keyword evidence="2" id="KW-0560">Oxidoreductase</keyword>
<dbReference type="InterPro" id="IPR000719">
    <property type="entry name" value="Prot_kinase_dom"/>
</dbReference>
<dbReference type="OrthoDB" id="422362at2759"/>
<evidence type="ECO:0000256" key="4">
    <source>
        <dbReference type="SAM" id="MobiDB-lite"/>
    </source>
</evidence>
<dbReference type="SUPFAM" id="SSF56112">
    <property type="entry name" value="Protein kinase-like (PK-like)"/>
    <property type="match status" value="1"/>
</dbReference>
<dbReference type="Gene3D" id="1.10.510.10">
    <property type="entry name" value="Transferase(Phosphotransferase) domain 1"/>
    <property type="match status" value="1"/>
</dbReference>
<dbReference type="GO" id="GO:0005524">
    <property type="term" value="F:ATP binding"/>
    <property type="evidence" value="ECO:0007669"/>
    <property type="project" value="UniProtKB-UniRule"/>
</dbReference>
<organism evidence="7 8">
    <name type="scientific">Funneliformis geosporum</name>
    <dbReference type="NCBI Taxonomy" id="1117311"/>
    <lineage>
        <taxon>Eukaryota</taxon>
        <taxon>Fungi</taxon>
        <taxon>Fungi incertae sedis</taxon>
        <taxon>Mucoromycota</taxon>
        <taxon>Glomeromycotina</taxon>
        <taxon>Glomeromycetes</taxon>
        <taxon>Glomerales</taxon>
        <taxon>Glomeraceae</taxon>
        <taxon>Funneliformis</taxon>
    </lineage>
</organism>
<dbReference type="InterPro" id="IPR050167">
    <property type="entry name" value="Ser_Thr_protein_kinase"/>
</dbReference>
<dbReference type="SUPFAM" id="SSF56059">
    <property type="entry name" value="Glutathione synthetase ATP-binding domain-like"/>
    <property type="match status" value="1"/>
</dbReference>
<dbReference type="InterPro" id="IPR011761">
    <property type="entry name" value="ATP-grasp"/>
</dbReference>
<evidence type="ECO:0000313" key="7">
    <source>
        <dbReference type="EMBL" id="CAI2170971.1"/>
    </source>
</evidence>
<protein>
    <submittedName>
        <fullName evidence="7">6674_t:CDS:1</fullName>
    </submittedName>
</protein>